<evidence type="ECO:0000256" key="1">
    <source>
        <dbReference type="SAM" id="Phobius"/>
    </source>
</evidence>
<organism evidence="2 3">
    <name type="scientific">Streptomyces thinghirensis</name>
    <dbReference type="NCBI Taxonomy" id="551547"/>
    <lineage>
        <taxon>Bacteria</taxon>
        <taxon>Bacillati</taxon>
        <taxon>Actinomycetota</taxon>
        <taxon>Actinomycetes</taxon>
        <taxon>Kitasatosporales</taxon>
        <taxon>Streptomycetaceae</taxon>
        <taxon>Streptomyces</taxon>
    </lineage>
</organism>
<keyword evidence="1" id="KW-1133">Transmembrane helix</keyword>
<keyword evidence="1" id="KW-0472">Membrane</keyword>
<evidence type="ECO:0000313" key="3">
    <source>
        <dbReference type="Proteomes" id="UP001499878"/>
    </source>
</evidence>
<accession>A0ABP9T1C1</accession>
<proteinExistence type="predicted"/>
<protein>
    <recommendedName>
        <fullName evidence="4">DUF3311 domain-containing protein</fullName>
    </recommendedName>
</protein>
<dbReference type="EMBL" id="BAABJR010000005">
    <property type="protein sequence ID" value="GAA5207674.1"/>
    <property type="molecule type" value="Genomic_DNA"/>
</dbReference>
<evidence type="ECO:0008006" key="4">
    <source>
        <dbReference type="Google" id="ProtNLM"/>
    </source>
</evidence>
<feature type="transmembrane region" description="Helical" evidence="1">
    <location>
        <begin position="58"/>
        <end position="76"/>
    </location>
</feature>
<keyword evidence="1" id="KW-0812">Transmembrane</keyword>
<evidence type="ECO:0000313" key="2">
    <source>
        <dbReference type="EMBL" id="GAA5207674.1"/>
    </source>
</evidence>
<sequence>MPCSRSTRRRCSVPYRLTLAVQWAGRLLCWSLAAGMTTAATDLLLAPQAPWWDTVWPLPWYLTCLSTLAWAVLRACEKASQRPPDEDTLPNHWDQAA</sequence>
<dbReference type="Proteomes" id="UP001499878">
    <property type="component" value="Unassembled WGS sequence"/>
</dbReference>
<name>A0ABP9T1C1_9ACTN</name>
<reference evidence="3" key="1">
    <citation type="journal article" date="2019" name="Int. J. Syst. Evol. Microbiol.">
        <title>The Global Catalogue of Microorganisms (GCM) 10K type strain sequencing project: providing services to taxonomists for standard genome sequencing and annotation.</title>
        <authorList>
            <consortium name="The Broad Institute Genomics Platform"/>
            <consortium name="The Broad Institute Genome Sequencing Center for Infectious Disease"/>
            <person name="Wu L."/>
            <person name="Ma J."/>
        </authorList>
    </citation>
    <scope>NUCLEOTIDE SEQUENCE [LARGE SCALE GENOMIC DNA]</scope>
    <source>
        <strain evidence="3">JCM 18306</strain>
    </source>
</reference>
<keyword evidence="3" id="KW-1185">Reference proteome</keyword>
<gene>
    <name evidence="2" type="ORF">GCM10023323_24150</name>
</gene>
<comment type="caution">
    <text evidence="2">The sequence shown here is derived from an EMBL/GenBank/DDBJ whole genome shotgun (WGS) entry which is preliminary data.</text>
</comment>
<feature type="transmembrane region" description="Helical" evidence="1">
    <location>
        <begin position="27"/>
        <end position="46"/>
    </location>
</feature>